<protein>
    <submittedName>
        <fullName evidence="1">(African queen) hypothetical protein</fullName>
    </submittedName>
</protein>
<evidence type="ECO:0000313" key="1">
    <source>
        <dbReference type="EMBL" id="CAG9558134.1"/>
    </source>
</evidence>
<proteinExistence type="predicted"/>
<dbReference type="AlphaFoldDB" id="A0A8J2MEE9"/>
<keyword evidence="2" id="KW-1185">Reference proteome</keyword>
<dbReference type="InterPro" id="IPR036915">
    <property type="entry name" value="Cyclin-like_sf"/>
</dbReference>
<sequence>MSESSESNNINNVKPEWIEPLLYDSECEASETYGFKLLKQEGRCIVWNMAITLGYRKKGIPGQACRLLERYFYFIFRSYAERPTGALRNAILENMKNRIMLLIACSVQLAVKMSSAEARITPKVIRLALLCKGITYTVKEIIQAEAEIFSVIGYRVPLRTSVEVAEQLAAEVGMSEGMVKAISIIMDMAEYKRNIVEKKMRWAATGTTSTPGFVRTLHLCAGAVAAAATFYPRAMESLDAGTCLAQLANLVDSPQAYITSIAHVIIAQILSEA</sequence>
<organism evidence="1 2">
    <name type="scientific">Danaus chrysippus</name>
    <name type="common">African queen</name>
    <dbReference type="NCBI Taxonomy" id="151541"/>
    <lineage>
        <taxon>Eukaryota</taxon>
        <taxon>Metazoa</taxon>
        <taxon>Ecdysozoa</taxon>
        <taxon>Arthropoda</taxon>
        <taxon>Hexapoda</taxon>
        <taxon>Insecta</taxon>
        <taxon>Pterygota</taxon>
        <taxon>Neoptera</taxon>
        <taxon>Endopterygota</taxon>
        <taxon>Lepidoptera</taxon>
        <taxon>Glossata</taxon>
        <taxon>Ditrysia</taxon>
        <taxon>Papilionoidea</taxon>
        <taxon>Nymphalidae</taxon>
        <taxon>Danainae</taxon>
        <taxon>Danaini</taxon>
        <taxon>Danaina</taxon>
        <taxon>Danaus</taxon>
        <taxon>Anosia</taxon>
    </lineage>
</organism>
<gene>
    <name evidence="1" type="ORF">DCHRY22_LOCUS351</name>
</gene>
<dbReference type="EMBL" id="CAKASE010000043">
    <property type="protein sequence ID" value="CAG9558134.1"/>
    <property type="molecule type" value="Genomic_DNA"/>
</dbReference>
<comment type="caution">
    <text evidence="1">The sequence shown here is derived from an EMBL/GenBank/DDBJ whole genome shotgun (WGS) entry which is preliminary data.</text>
</comment>
<accession>A0A8J2MEE9</accession>
<dbReference type="SUPFAM" id="SSF47954">
    <property type="entry name" value="Cyclin-like"/>
    <property type="match status" value="1"/>
</dbReference>
<name>A0A8J2MEE9_9NEOP</name>
<dbReference type="Proteomes" id="UP000789524">
    <property type="component" value="Unassembled WGS sequence"/>
</dbReference>
<dbReference type="OrthoDB" id="9983043at2759"/>
<reference evidence="1" key="1">
    <citation type="submission" date="2021-09" db="EMBL/GenBank/DDBJ databases">
        <authorList>
            <person name="Martin H S."/>
        </authorList>
    </citation>
    <scope>NUCLEOTIDE SEQUENCE</scope>
</reference>
<evidence type="ECO:0000313" key="2">
    <source>
        <dbReference type="Proteomes" id="UP000789524"/>
    </source>
</evidence>